<dbReference type="SUPFAM" id="SSF81606">
    <property type="entry name" value="PP2C-like"/>
    <property type="match status" value="1"/>
</dbReference>
<reference evidence="5" key="2">
    <citation type="submission" date="2020-09" db="EMBL/GenBank/DDBJ databases">
        <authorList>
            <person name="Sun Q."/>
            <person name="Ohkuma M."/>
        </authorList>
    </citation>
    <scope>NUCLEOTIDE SEQUENCE</scope>
    <source>
        <strain evidence="5">JCM 5016</strain>
    </source>
</reference>
<feature type="compositionally biased region" description="Pro residues" evidence="2">
    <location>
        <begin position="28"/>
        <end position="38"/>
    </location>
</feature>
<dbReference type="Pfam" id="PF01590">
    <property type="entry name" value="GAF"/>
    <property type="match status" value="1"/>
</dbReference>
<name>A0A918QSX6_9ACTN</name>
<comment type="caution">
    <text evidence="5">The sequence shown here is derived from an EMBL/GenBank/DDBJ whole genome shotgun (WGS) entry which is preliminary data.</text>
</comment>
<feature type="domain" description="PPM-type phosphatase" evidence="4">
    <location>
        <begin position="272"/>
        <end position="499"/>
    </location>
</feature>
<dbReference type="Gene3D" id="3.60.40.10">
    <property type="entry name" value="PPM-type phosphatase domain"/>
    <property type="match status" value="1"/>
</dbReference>
<keyword evidence="1" id="KW-0378">Hydrolase</keyword>
<reference evidence="5" key="1">
    <citation type="journal article" date="2014" name="Int. J. Syst. Evol. Microbiol.">
        <title>Complete genome sequence of Corynebacterium casei LMG S-19264T (=DSM 44701T), isolated from a smear-ripened cheese.</title>
        <authorList>
            <consortium name="US DOE Joint Genome Institute (JGI-PGF)"/>
            <person name="Walter F."/>
            <person name="Albersmeier A."/>
            <person name="Kalinowski J."/>
            <person name="Ruckert C."/>
        </authorList>
    </citation>
    <scope>NUCLEOTIDE SEQUENCE</scope>
    <source>
        <strain evidence="5">JCM 5016</strain>
    </source>
</reference>
<evidence type="ECO:0000259" key="4">
    <source>
        <dbReference type="SMART" id="SM00331"/>
    </source>
</evidence>
<keyword evidence="6" id="KW-1185">Reference proteome</keyword>
<evidence type="ECO:0000313" key="5">
    <source>
        <dbReference type="EMBL" id="GGZ68009.1"/>
    </source>
</evidence>
<dbReference type="InterPro" id="IPR029016">
    <property type="entry name" value="GAF-like_dom_sf"/>
</dbReference>
<dbReference type="InterPro" id="IPR003018">
    <property type="entry name" value="GAF"/>
</dbReference>
<proteinExistence type="predicted"/>
<dbReference type="GO" id="GO:0016791">
    <property type="term" value="F:phosphatase activity"/>
    <property type="evidence" value="ECO:0007669"/>
    <property type="project" value="TreeGrafter"/>
</dbReference>
<evidence type="ECO:0000256" key="1">
    <source>
        <dbReference type="ARBA" id="ARBA00022801"/>
    </source>
</evidence>
<evidence type="ECO:0000256" key="2">
    <source>
        <dbReference type="SAM" id="MobiDB-lite"/>
    </source>
</evidence>
<evidence type="ECO:0000259" key="3">
    <source>
        <dbReference type="SMART" id="SM00065"/>
    </source>
</evidence>
<dbReference type="PANTHER" id="PTHR43156:SF2">
    <property type="entry name" value="STAGE II SPORULATION PROTEIN E"/>
    <property type="match status" value="1"/>
</dbReference>
<dbReference type="Proteomes" id="UP000623010">
    <property type="component" value="Unassembled WGS sequence"/>
</dbReference>
<dbReference type="Gene3D" id="3.30.450.40">
    <property type="match status" value="1"/>
</dbReference>
<dbReference type="EMBL" id="BMWH01000001">
    <property type="protein sequence ID" value="GGZ68009.1"/>
    <property type="molecule type" value="Genomic_DNA"/>
</dbReference>
<accession>A0A918QSX6</accession>
<feature type="domain" description="GAF" evidence="3">
    <location>
        <begin position="58"/>
        <end position="201"/>
    </location>
</feature>
<feature type="compositionally biased region" description="Low complexity" evidence="2">
    <location>
        <begin position="17"/>
        <end position="27"/>
    </location>
</feature>
<feature type="compositionally biased region" description="Low complexity" evidence="2">
    <location>
        <begin position="503"/>
        <end position="518"/>
    </location>
</feature>
<sequence>MPQQASAHHGVSGRVNGPAPARAASAPSPSPYPGPGPDPEVESGRLAAVRRYEILDTPPDGAFDRIAGLAARLFDVPVATVAIVDVDRVWFKAVHGLEGVTQIGRGPGLCASTVLRDEALVIPDTLLDPLASTNPLVTGPMGVRFYAAAPIVTSDGYRLGTVNILDTRPRVLTEEDVATLTDLAGIVMDELELRLSAIRTVRDERERREAERRHAEQERRRAERERAARERERAEREREQAARERAERDRAALASFASTLQRTLLPPALPAVPGLELACHYHAASADDVGGDFYDVFPVDDTRWAFFLGDVCGKGVQAATVTSLARNTLRAAAHHDADPLAVLGMLNTALLADVWAGRRYCTALFGLLTPDGDGTFSVTLASGGHPPAYRLRPDGGHGGVRVDAVRPEGGMLIGALPEARFAATAFRLRPGDGLLLYSDGLTEAATGPGTLLGEEGLAAFLAGRAAPVGAAELVRDTVGLLHSLPEGPRDDVALLALSVPLPGAAPHGTEAAAPTTAARETDDGEEHDRRDR</sequence>
<feature type="region of interest" description="Disordered" evidence="2">
    <location>
        <begin position="503"/>
        <end position="532"/>
    </location>
</feature>
<feature type="region of interest" description="Disordered" evidence="2">
    <location>
        <begin position="1"/>
        <end position="42"/>
    </location>
</feature>
<dbReference type="InterPro" id="IPR052016">
    <property type="entry name" value="Bact_Sigma-Reg"/>
</dbReference>
<feature type="region of interest" description="Disordered" evidence="2">
    <location>
        <begin position="204"/>
        <end position="245"/>
    </location>
</feature>
<evidence type="ECO:0000313" key="6">
    <source>
        <dbReference type="Proteomes" id="UP000623010"/>
    </source>
</evidence>
<dbReference type="SMART" id="SM00065">
    <property type="entry name" value="GAF"/>
    <property type="match status" value="1"/>
</dbReference>
<dbReference type="Pfam" id="PF07228">
    <property type="entry name" value="SpoIIE"/>
    <property type="match status" value="1"/>
</dbReference>
<organism evidence="5 6">
    <name type="scientific">Streptomyces echinoruber</name>
    <dbReference type="NCBI Taxonomy" id="68898"/>
    <lineage>
        <taxon>Bacteria</taxon>
        <taxon>Bacillati</taxon>
        <taxon>Actinomycetota</taxon>
        <taxon>Actinomycetes</taxon>
        <taxon>Kitasatosporales</taxon>
        <taxon>Streptomycetaceae</taxon>
        <taxon>Streptomyces</taxon>
    </lineage>
</organism>
<dbReference type="PANTHER" id="PTHR43156">
    <property type="entry name" value="STAGE II SPORULATION PROTEIN E-RELATED"/>
    <property type="match status" value="1"/>
</dbReference>
<evidence type="ECO:0008006" key="7">
    <source>
        <dbReference type="Google" id="ProtNLM"/>
    </source>
</evidence>
<gene>
    <name evidence="5" type="ORF">GCM10010389_01530</name>
</gene>
<dbReference type="InterPro" id="IPR001932">
    <property type="entry name" value="PPM-type_phosphatase-like_dom"/>
</dbReference>
<protein>
    <recommendedName>
        <fullName evidence="7">GAF domain-containing protein</fullName>
    </recommendedName>
</protein>
<dbReference type="InterPro" id="IPR036457">
    <property type="entry name" value="PPM-type-like_dom_sf"/>
</dbReference>
<dbReference type="SMART" id="SM00331">
    <property type="entry name" value="PP2C_SIG"/>
    <property type="match status" value="1"/>
</dbReference>
<dbReference type="AlphaFoldDB" id="A0A918QSX6"/>
<dbReference type="SUPFAM" id="SSF55781">
    <property type="entry name" value="GAF domain-like"/>
    <property type="match status" value="1"/>
</dbReference>